<evidence type="ECO:0000313" key="8">
    <source>
        <dbReference type="EnsemblMetazoa" id="AALFPA23_018198.P26740"/>
    </source>
</evidence>
<feature type="compositionally biased region" description="Basic and acidic residues" evidence="5">
    <location>
        <begin position="14"/>
        <end position="29"/>
    </location>
</feature>
<dbReference type="CDD" id="cd01644">
    <property type="entry name" value="RT_pepA17"/>
    <property type="match status" value="1"/>
</dbReference>
<reference evidence="8" key="2">
    <citation type="submission" date="2025-05" db="UniProtKB">
        <authorList>
            <consortium name="EnsemblMetazoa"/>
        </authorList>
    </citation>
    <scope>IDENTIFICATION</scope>
    <source>
        <strain evidence="8">Foshan</strain>
    </source>
</reference>
<dbReference type="Pfam" id="PF05380">
    <property type="entry name" value="Peptidase_A17"/>
    <property type="match status" value="1"/>
</dbReference>
<dbReference type="Gene3D" id="3.10.10.10">
    <property type="entry name" value="HIV Type 1 Reverse Transcriptase, subunit A, domain 1"/>
    <property type="match status" value="1"/>
</dbReference>
<dbReference type="Pfam" id="PF18701">
    <property type="entry name" value="DUF5641"/>
    <property type="match status" value="1"/>
</dbReference>
<dbReference type="Proteomes" id="UP000069940">
    <property type="component" value="Unassembled WGS sequence"/>
</dbReference>
<keyword evidence="2 4" id="KW-0863">Zinc-finger</keyword>
<feature type="compositionally biased region" description="Basic and acidic residues" evidence="5">
    <location>
        <begin position="342"/>
        <end position="352"/>
    </location>
</feature>
<dbReference type="SUPFAM" id="SSF53098">
    <property type="entry name" value="Ribonuclease H-like"/>
    <property type="match status" value="1"/>
</dbReference>
<feature type="region of interest" description="Disordered" evidence="5">
    <location>
        <begin position="251"/>
        <end position="365"/>
    </location>
</feature>
<feature type="domain" description="PHD-type" evidence="6">
    <location>
        <begin position="57"/>
        <end position="105"/>
    </location>
</feature>
<feature type="region of interest" description="Disordered" evidence="5">
    <location>
        <begin position="669"/>
        <end position="690"/>
    </location>
</feature>
<dbReference type="InterPro" id="IPR001965">
    <property type="entry name" value="Znf_PHD"/>
</dbReference>
<dbReference type="Gene3D" id="3.30.420.10">
    <property type="entry name" value="Ribonuclease H-like superfamily/Ribonuclease H"/>
    <property type="match status" value="1"/>
</dbReference>
<sequence>MSEVNGKTAGKTGDNCDGKSGDQLPKDTEIPPPNPSCSYTKPPLDKHDPKTVIAYEPNSCRTCYKADNSLMVQCDSCDDWHHFVCVGVTQEVEQNSWNCCKCVTAAANQKKSSSKLESLKTKKAKKVSTKAKEKKSYKPAARRSGDKKKAKKTDEVTAGVKQRSQAGEQDVGAMQTSQKLEVVSRSVKETTANGRKDAKSVKSTSSRRSERMVLEVQLKKLEAEETLMEEEMKRKRELLQKKFSLLEEIAEAESRRSVRSSVAGDQQDPAEKVSSWLKDQRTDESSRSSSAGSSSSEETSSDEETSEADSSTESSEDENEDSTERFKPNKQSTPKSSKRPKPTSEIRDRSSAERAGLTPEQIAARQVVSRDLPRFSGNPEEWPMFLSTYESTTRMCGYRDEENMIRLRNCLKDDALNTVRSFLMLPSTVPKAISALKLRFGQPQAIINTLRAKVLGMPSIKADAMDKLIEHALAVQNLCSTIDACGRKEYKRDVTLLNELVGKLPPSLKLDWARHQRTLKKINLFTYSKWIYSVAEDACLVCGTQPTEKNQELHSKPKSKAFLNTHSNYSSSEVSKQKPSEFQSRNSQPERKYSEAGATKCCAVCKGSCKNAGKCPRFLELSYEARWATVRELRMCRRCLRPHGGKCDAKPCGKNNCTFKHHELLHKDLTATGPSNNTSRPTQEETNVNTHLSSSGVRMFRYLPVTLFGAKKQIECYAFLDDGSELTLMDQGLAEDLEVAGKSAPLCLKWTGGTHRFEAESLSVDVVLSGQTGRKYTLNDVRTVGDLQLPAQSLDVDILRENFPYLRDLPIASYKNARPRILIGVKHARVALVRNSREGKEGEPIAVKTLLGWTIYGSCRRPDSSNVVHRTYHICECSSRADADLHRDVKNFFSLEALGISKLEKNCVSSENERAQALLRSLTRLDGSRYETGLLWRYEKIRLPDSKLMALQRYNCLEKRMERDPKLACVLREKITDYLAKDYIRKLSTEELEGKQQRVWYLPIFPVVNQNKPGKVRIVWDAAAAVHGVSLNSALLTGPDELTSLPAVLCQFRKYRVGICGDIREMFHQVRMRPVDQHCQRFFWRDSANEEPSTYVMKVMTFGACCSPSTAQFVKNQNAERFQGQHPAAVEAIIKKHYVDDMLASEETEEAAIELAKSVRYVHAEGGFQIRNWISNSQRVLAALQDGGVPQKNLDLAAEMGTEKVLGMWWDTAKDCFTFKMSKTRFDEALLNGTRRPTKNEVLRVLMTVFDPLGLISNYLMLLKIVLQEVWRSGVQWGQLIKDKQFEAWIAWIKLLPLLEEVSLPRCYRQVTSASQDTDVQLHVFVDASENGMAAAVYLRFEEAGKTECTLVCAKTRVAPLKYLSIPRLELTAAVIGTRLANSMVPELSLPISKRFFWSDSRNVLCWLQSDHRRYSPFVAVRVSEILESTEDYEWRWVPSKLNVADDGTKWQRQPDLTPTSRWFRGPEYLWQPEEFWPPVAHKGDATDEELRPSVLLHYNASEPPIPAINFSSWNRLLRVTGYVKRFVSNCRRRVRKTTIVSGPLSSEELQQAEIHQILTAQYDIYADEMELLKLSRNQNQLARQIPKSSVLYKLSPFLDAMGVLRMKGRVDACEFLLEDAKNPVILPRDHPVTRLVLIHYHEKFHHRNQKTVLNEVRQRFCISRLRVALKKIRSGCQRCKNRDAVPKPPEMADLPLGRLAAYTRPFSHVGVDYFGPIEVTLGRRVEKRWGVLLTCLTVRAVHLEVAHSLSTSSCIMALRNFIVRRGTPVSFYSDRGSNFIGADRELREALQSVDQETITQEFTSPQTSWCFNPPASPHMGGSWERLIQSVKKNLGEIVGSRRPSDEELRNALIEVEGVLNARPLTDIPVDDESAPALTPNHFLLGSSDGSKPLTLCSDSAEVRRHGHELSQVMANRFWQRWLQEYLPEITRRTKWYQKVKAIEVGDIVVITDPEHPRNCWPKGRVIGTVNRNGQVRRATVQTAKGIYERPAVKLAVLDVKSVAE</sequence>
<proteinExistence type="predicted"/>
<dbReference type="SUPFAM" id="SSF56672">
    <property type="entry name" value="DNA/RNA polymerases"/>
    <property type="match status" value="1"/>
</dbReference>
<accession>A0ABM1ZGF2</accession>
<evidence type="ECO:0000256" key="5">
    <source>
        <dbReference type="SAM" id="MobiDB-lite"/>
    </source>
</evidence>
<feature type="region of interest" description="Disordered" evidence="5">
    <location>
        <begin position="113"/>
        <end position="212"/>
    </location>
</feature>
<dbReference type="EnsemblMetazoa" id="AALFPA23_018198.R26740">
    <property type="protein sequence ID" value="AALFPA23_018198.P26740"/>
    <property type="gene ID" value="AALFPA23_018198"/>
</dbReference>
<evidence type="ECO:0000256" key="1">
    <source>
        <dbReference type="ARBA" id="ARBA00022723"/>
    </source>
</evidence>
<feature type="compositionally biased region" description="Low complexity" evidence="5">
    <location>
        <begin position="287"/>
        <end position="298"/>
    </location>
</feature>
<dbReference type="GeneID" id="109427450"/>
<dbReference type="InterPro" id="IPR043128">
    <property type="entry name" value="Rev_trsase/Diguanyl_cyclase"/>
</dbReference>
<dbReference type="InterPro" id="IPR013083">
    <property type="entry name" value="Znf_RING/FYVE/PHD"/>
</dbReference>
<dbReference type="Pfam" id="PF03564">
    <property type="entry name" value="DUF1759"/>
    <property type="match status" value="1"/>
</dbReference>
<dbReference type="PANTHER" id="PTHR47331:SF1">
    <property type="entry name" value="GAG-LIKE PROTEIN"/>
    <property type="match status" value="1"/>
</dbReference>
<dbReference type="InterPro" id="IPR019786">
    <property type="entry name" value="Zinc_finger_PHD-type_CS"/>
</dbReference>
<dbReference type="PANTHER" id="PTHR47331">
    <property type="entry name" value="PHD-TYPE DOMAIN-CONTAINING PROTEIN"/>
    <property type="match status" value="1"/>
</dbReference>
<evidence type="ECO:0000259" key="7">
    <source>
        <dbReference type="PROSITE" id="PS50994"/>
    </source>
</evidence>
<dbReference type="SUPFAM" id="SSF57903">
    <property type="entry name" value="FYVE/PHD zinc finger"/>
    <property type="match status" value="1"/>
</dbReference>
<keyword evidence="9" id="KW-1185">Reference proteome</keyword>
<dbReference type="InterPro" id="IPR036397">
    <property type="entry name" value="RNaseH_sf"/>
</dbReference>
<feature type="region of interest" description="Disordered" evidence="5">
    <location>
        <begin position="569"/>
        <end position="591"/>
    </location>
</feature>
<dbReference type="RefSeq" id="XP_062716375.1">
    <property type="nucleotide sequence ID" value="XM_062860391.1"/>
</dbReference>
<evidence type="ECO:0000313" key="9">
    <source>
        <dbReference type="Proteomes" id="UP000069940"/>
    </source>
</evidence>
<dbReference type="InterPro" id="IPR019787">
    <property type="entry name" value="Znf_PHD-finger"/>
</dbReference>
<dbReference type="Pfam" id="PF00078">
    <property type="entry name" value="RVT_1"/>
    <property type="match status" value="1"/>
</dbReference>
<evidence type="ECO:0000256" key="2">
    <source>
        <dbReference type="ARBA" id="ARBA00022771"/>
    </source>
</evidence>
<dbReference type="InterPro" id="IPR005312">
    <property type="entry name" value="DUF1759"/>
</dbReference>
<evidence type="ECO:0000259" key="6">
    <source>
        <dbReference type="PROSITE" id="PS50016"/>
    </source>
</evidence>
<name>A0ABM1ZGF2_AEDAL</name>
<dbReference type="InterPro" id="IPR040676">
    <property type="entry name" value="DUF5641"/>
</dbReference>
<dbReference type="Gene3D" id="3.30.40.10">
    <property type="entry name" value="Zinc/RING finger domain, C3HC4 (zinc finger)"/>
    <property type="match status" value="1"/>
</dbReference>
<dbReference type="InterPro" id="IPR001584">
    <property type="entry name" value="Integrase_cat-core"/>
</dbReference>
<feature type="domain" description="Integrase catalytic" evidence="7">
    <location>
        <begin position="1702"/>
        <end position="1888"/>
    </location>
</feature>
<feature type="compositionally biased region" description="Polar residues" evidence="5">
    <location>
        <begin position="672"/>
        <end position="690"/>
    </location>
</feature>
<organism evidence="8 9">
    <name type="scientific">Aedes albopictus</name>
    <name type="common">Asian tiger mosquito</name>
    <name type="synonym">Stegomyia albopicta</name>
    <dbReference type="NCBI Taxonomy" id="7160"/>
    <lineage>
        <taxon>Eukaryota</taxon>
        <taxon>Metazoa</taxon>
        <taxon>Ecdysozoa</taxon>
        <taxon>Arthropoda</taxon>
        <taxon>Hexapoda</taxon>
        <taxon>Insecta</taxon>
        <taxon>Pterygota</taxon>
        <taxon>Neoptera</taxon>
        <taxon>Endopterygota</taxon>
        <taxon>Diptera</taxon>
        <taxon>Nematocera</taxon>
        <taxon>Culicoidea</taxon>
        <taxon>Culicidae</taxon>
        <taxon>Culicinae</taxon>
        <taxon>Aedini</taxon>
        <taxon>Aedes</taxon>
        <taxon>Stegomyia</taxon>
    </lineage>
</organism>
<dbReference type="InterPro" id="IPR011011">
    <property type="entry name" value="Znf_FYVE_PHD"/>
</dbReference>
<dbReference type="InterPro" id="IPR043502">
    <property type="entry name" value="DNA/RNA_pol_sf"/>
</dbReference>
<dbReference type="InterPro" id="IPR012337">
    <property type="entry name" value="RNaseH-like_sf"/>
</dbReference>
<dbReference type="Gene3D" id="3.30.70.270">
    <property type="match status" value="1"/>
</dbReference>
<feature type="compositionally biased region" description="Basic residues" evidence="5">
    <location>
        <begin position="137"/>
        <end position="151"/>
    </location>
</feature>
<keyword evidence="3" id="KW-0862">Zinc</keyword>
<protein>
    <recommendedName>
        <fullName evidence="10">Pro-Pol polyprotein</fullName>
    </recommendedName>
</protein>
<dbReference type="SMART" id="SM00249">
    <property type="entry name" value="PHD"/>
    <property type="match status" value="1"/>
</dbReference>
<dbReference type="PROSITE" id="PS50016">
    <property type="entry name" value="ZF_PHD_2"/>
    <property type="match status" value="1"/>
</dbReference>
<feature type="region of interest" description="Disordered" evidence="5">
    <location>
        <begin position="1"/>
        <end position="50"/>
    </location>
</feature>
<reference evidence="9" key="1">
    <citation type="journal article" date="2015" name="Proc. Natl. Acad. Sci. U.S.A.">
        <title>Genome sequence of the Asian Tiger mosquito, Aedes albopictus, reveals insights into its biology, genetics, and evolution.</title>
        <authorList>
            <person name="Chen X.G."/>
            <person name="Jiang X."/>
            <person name="Gu J."/>
            <person name="Xu M."/>
            <person name="Wu Y."/>
            <person name="Deng Y."/>
            <person name="Zhang C."/>
            <person name="Bonizzoni M."/>
            <person name="Dermauw W."/>
            <person name="Vontas J."/>
            <person name="Armbruster P."/>
            <person name="Huang X."/>
            <person name="Yang Y."/>
            <person name="Zhang H."/>
            <person name="He W."/>
            <person name="Peng H."/>
            <person name="Liu Y."/>
            <person name="Wu K."/>
            <person name="Chen J."/>
            <person name="Lirakis M."/>
            <person name="Topalis P."/>
            <person name="Van Leeuwen T."/>
            <person name="Hall A.B."/>
            <person name="Jiang X."/>
            <person name="Thorpe C."/>
            <person name="Mueller R.L."/>
            <person name="Sun C."/>
            <person name="Waterhouse R.M."/>
            <person name="Yan G."/>
            <person name="Tu Z.J."/>
            <person name="Fang X."/>
            <person name="James A.A."/>
        </authorList>
    </citation>
    <scope>NUCLEOTIDE SEQUENCE [LARGE SCALE GENOMIC DNA]</scope>
    <source>
        <strain evidence="9">Foshan</strain>
    </source>
</reference>
<evidence type="ECO:0000256" key="4">
    <source>
        <dbReference type="PROSITE-ProRule" id="PRU00146"/>
    </source>
</evidence>
<dbReference type="PROSITE" id="PS50994">
    <property type="entry name" value="INTEGRASE"/>
    <property type="match status" value="1"/>
</dbReference>
<evidence type="ECO:0008006" key="10">
    <source>
        <dbReference type="Google" id="ProtNLM"/>
    </source>
</evidence>
<dbReference type="InterPro" id="IPR008042">
    <property type="entry name" value="Retrotrans_Pao"/>
</dbReference>
<evidence type="ECO:0000256" key="3">
    <source>
        <dbReference type="ARBA" id="ARBA00022833"/>
    </source>
</evidence>
<dbReference type="PROSITE" id="PS01359">
    <property type="entry name" value="ZF_PHD_1"/>
    <property type="match status" value="1"/>
</dbReference>
<dbReference type="InterPro" id="IPR000477">
    <property type="entry name" value="RT_dom"/>
</dbReference>
<keyword evidence="1" id="KW-0479">Metal-binding</keyword>